<dbReference type="Gene3D" id="2.60.40.10">
    <property type="entry name" value="Immunoglobulins"/>
    <property type="match status" value="2"/>
</dbReference>
<keyword evidence="2" id="KW-1185">Reference proteome</keyword>
<evidence type="ECO:0008006" key="3">
    <source>
        <dbReference type="Google" id="ProtNLM"/>
    </source>
</evidence>
<dbReference type="InterPro" id="IPR013783">
    <property type="entry name" value="Ig-like_fold"/>
</dbReference>
<dbReference type="RefSeq" id="WP_091141096.1">
    <property type="nucleotide sequence ID" value="NZ_FMVF01000004.1"/>
</dbReference>
<evidence type="ECO:0000313" key="1">
    <source>
        <dbReference type="EMBL" id="SCY19360.1"/>
    </source>
</evidence>
<name>A0A1G5DXW5_9FLAO</name>
<dbReference type="InterPro" id="IPR036116">
    <property type="entry name" value="FN3_sf"/>
</dbReference>
<dbReference type="SUPFAM" id="SSF49265">
    <property type="entry name" value="Fibronectin type III"/>
    <property type="match status" value="1"/>
</dbReference>
<protein>
    <recommendedName>
        <fullName evidence="3">Fibronectin type-III domain-containing protein</fullName>
    </recommendedName>
</protein>
<organism evidence="1 2">
    <name type="scientific">Flavobacterium caeni</name>
    <dbReference type="NCBI Taxonomy" id="490189"/>
    <lineage>
        <taxon>Bacteria</taxon>
        <taxon>Pseudomonadati</taxon>
        <taxon>Bacteroidota</taxon>
        <taxon>Flavobacteriia</taxon>
        <taxon>Flavobacteriales</taxon>
        <taxon>Flavobacteriaceae</taxon>
        <taxon>Flavobacterium</taxon>
    </lineage>
</organism>
<accession>A0A1G5DXW5</accession>
<proteinExistence type="predicted"/>
<evidence type="ECO:0000313" key="2">
    <source>
        <dbReference type="Proteomes" id="UP000199354"/>
    </source>
</evidence>
<dbReference type="EMBL" id="FMVF01000004">
    <property type="protein sequence ID" value="SCY19360.1"/>
    <property type="molecule type" value="Genomic_DNA"/>
</dbReference>
<dbReference type="Proteomes" id="UP000199354">
    <property type="component" value="Unassembled WGS sequence"/>
</dbReference>
<dbReference type="AlphaFoldDB" id="A0A1G5DXW5"/>
<reference evidence="1 2" key="1">
    <citation type="submission" date="2016-10" db="EMBL/GenBank/DDBJ databases">
        <authorList>
            <person name="de Groot N.N."/>
        </authorList>
    </citation>
    <scope>NUCLEOTIDE SEQUENCE [LARGE SCALE GENOMIC DNA]</scope>
    <source>
        <strain evidence="1 2">CGMCC 1.7031</strain>
    </source>
</reference>
<gene>
    <name evidence="1" type="ORF">SAMN02927903_00869</name>
</gene>
<dbReference type="STRING" id="490189.SAMN02927903_00869"/>
<sequence length="306" mass="33215">MTFAALVLAGCSSDSDNTPTVNLPVCENVSGFTVAQQGEFVDVQLSGTNEPLNYELSVVPAGGSGGPENGYIYPFTETSKRWTATELNILPGYTYYIYVRSACSDSFKSNWTAAQALSFEDYCQGPTNLVFAYHGDGFGFGWTYTDEQTSHFQVSYGPQGTAAGAGILVQTNSDHIAPALEGGATYDFYVRSFCSGGTGWSAWSGPYTYFAETDLNMCTQPSNVQYTQLSASQANFTWDYNGQTQFEYALVSGSQSINTATIYEIGIFGTPTFTGMSNWAQYTFYVRAVCADGARTPWTTILVDLN</sequence>
<dbReference type="OrthoDB" id="1233892at2"/>